<evidence type="ECO:0000313" key="2">
    <source>
        <dbReference type="Proteomes" id="UP000187412"/>
    </source>
</evidence>
<comment type="caution">
    <text evidence="1">The sequence shown here is derived from an EMBL/GenBank/DDBJ whole genome shotgun (WGS) entry which is preliminary data.</text>
</comment>
<sequence>MLIDKQLPDLQMAGVSGAAGGTYNNVNLDGVSRVNGPVLARNFKGNGVIQMNGNLSAEEMDVNGKLKINGSLESVRMQLDGMVTIDGPLRGENCILNGMIRVTGSCELERFEGEGSFTVIGLLSAGYMDFTLEGQSKADEIGVESLIVRQRDSHLVSKLLGGLIPRFRTELLAKVIEGDYLELENTTADIVRGDKVIIGIGCRIGRLEYRSELKVHPGSSVGKVEKYGE</sequence>
<name>A0ABX3HJM1_PAEBO</name>
<proteinExistence type="predicted"/>
<gene>
    <name evidence="1" type="ORF">BSK56_06155</name>
</gene>
<evidence type="ECO:0000313" key="1">
    <source>
        <dbReference type="EMBL" id="OMD50746.1"/>
    </source>
</evidence>
<organism evidence="1 2">
    <name type="scientific">Paenibacillus borealis</name>
    <dbReference type="NCBI Taxonomy" id="160799"/>
    <lineage>
        <taxon>Bacteria</taxon>
        <taxon>Bacillati</taxon>
        <taxon>Bacillota</taxon>
        <taxon>Bacilli</taxon>
        <taxon>Bacillales</taxon>
        <taxon>Paenibacillaceae</taxon>
        <taxon>Paenibacillus</taxon>
    </lineage>
</organism>
<dbReference type="RefSeq" id="WP_076109774.1">
    <property type="nucleotide sequence ID" value="NZ_MPTB01000006.1"/>
</dbReference>
<reference evidence="1 2" key="1">
    <citation type="submission" date="2016-10" db="EMBL/GenBank/DDBJ databases">
        <title>Paenibacillus species isolates.</title>
        <authorList>
            <person name="Beno S.M."/>
        </authorList>
    </citation>
    <scope>NUCLEOTIDE SEQUENCE [LARGE SCALE GENOMIC DNA]</scope>
    <source>
        <strain evidence="1 2">FSL H7-0744</strain>
    </source>
</reference>
<evidence type="ECO:0008006" key="3">
    <source>
        <dbReference type="Google" id="ProtNLM"/>
    </source>
</evidence>
<accession>A0ABX3HJM1</accession>
<protein>
    <recommendedName>
        <fullName evidence="3">Cytoplasmic protein</fullName>
    </recommendedName>
</protein>
<keyword evidence="2" id="KW-1185">Reference proteome</keyword>
<dbReference type="EMBL" id="MPTB01000006">
    <property type="protein sequence ID" value="OMD50746.1"/>
    <property type="molecule type" value="Genomic_DNA"/>
</dbReference>
<dbReference type="Proteomes" id="UP000187412">
    <property type="component" value="Unassembled WGS sequence"/>
</dbReference>